<dbReference type="SUPFAM" id="SSF50998">
    <property type="entry name" value="Quinoprotein alcohol dehydrogenase-like"/>
    <property type="match status" value="1"/>
</dbReference>
<keyword evidence="3" id="KW-0677">Repeat</keyword>
<evidence type="ECO:0000259" key="7">
    <source>
        <dbReference type="Pfam" id="PF23586"/>
    </source>
</evidence>
<dbReference type="PANTHER" id="PTHR19871:SF14">
    <property type="entry name" value="DUF4062 DOMAIN-CONTAINING PROTEIN"/>
    <property type="match status" value="1"/>
</dbReference>
<dbReference type="InterPro" id="IPR057588">
    <property type="entry name" value="NWD1/2-like_WH"/>
</dbReference>
<evidence type="ECO:0000313" key="9">
    <source>
        <dbReference type="EMBL" id="CAF4664686.1"/>
    </source>
</evidence>
<dbReference type="InterPro" id="IPR011047">
    <property type="entry name" value="Quinoprotein_ADH-like_sf"/>
</dbReference>
<keyword evidence="2" id="KW-0732">Signal</keyword>
<dbReference type="InterPro" id="IPR028994">
    <property type="entry name" value="Integrin_alpha_N"/>
</dbReference>
<organism evidence="9 10">
    <name type="scientific">Rotaria socialis</name>
    <dbReference type="NCBI Taxonomy" id="392032"/>
    <lineage>
        <taxon>Eukaryota</taxon>
        <taxon>Metazoa</taxon>
        <taxon>Spiralia</taxon>
        <taxon>Gnathifera</taxon>
        <taxon>Rotifera</taxon>
        <taxon>Eurotatoria</taxon>
        <taxon>Bdelloidea</taxon>
        <taxon>Philodinida</taxon>
        <taxon>Philodinidae</taxon>
        <taxon>Rotaria</taxon>
    </lineage>
</organism>
<dbReference type="Pfam" id="PF25469">
    <property type="entry name" value="WHD_NWD1"/>
    <property type="match status" value="1"/>
</dbReference>
<evidence type="ECO:0000313" key="10">
    <source>
        <dbReference type="Proteomes" id="UP000663838"/>
    </source>
</evidence>
<evidence type="ECO:0000256" key="4">
    <source>
        <dbReference type="SAM" id="MobiDB-lite"/>
    </source>
</evidence>
<dbReference type="SUPFAM" id="SSF50978">
    <property type="entry name" value="WD40 repeat-like"/>
    <property type="match status" value="1"/>
</dbReference>
<dbReference type="Proteomes" id="UP000663838">
    <property type="component" value="Unassembled WGS sequence"/>
</dbReference>
<dbReference type="Pfam" id="PF23586">
    <property type="entry name" value="Beta-prop_NWD2_C"/>
    <property type="match status" value="1"/>
</dbReference>
<dbReference type="SUPFAM" id="SSF69318">
    <property type="entry name" value="Integrin alpha N-terminal domain"/>
    <property type="match status" value="1"/>
</dbReference>
<dbReference type="Pfam" id="PF00400">
    <property type="entry name" value="WD40"/>
    <property type="match status" value="1"/>
</dbReference>
<evidence type="ECO:0000256" key="1">
    <source>
        <dbReference type="ARBA" id="ARBA00022574"/>
    </source>
</evidence>
<accession>A0A821GE10</accession>
<feature type="domain" description="NWD1/2-like winged helix-turn-helix" evidence="8">
    <location>
        <begin position="771"/>
        <end position="886"/>
    </location>
</feature>
<name>A0A821GE10_9BILA</name>
<dbReference type="PANTHER" id="PTHR19871">
    <property type="entry name" value="BETA TRANSDUCIN-RELATED PROTEIN"/>
    <property type="match status" value="1"/>
</dbReference>
<dbReference type="InterPro" id="IPR036322">
    <property type="entry name" value="WD40_repeat_dom_sf"/>
</dbReference>
<dbReference type="Gene3D" id="3.40.50.300">
    <property type="entry name" value="P-loop containing nucleotide triphosphate hydrolases"/>
    <property type="match status" value="1"/>
</dbReference>
<dbReference type="Pfam" id="PF13517">
    <property type="entry name" value="FG-GAP_3"/>
    <property type="match status" value="1"/>
</dbReference>
<gene>
    <name evidence="9" type="ORF">TOA249_LOCUS14904</name>
</gene>
<evidence type="ECO:0000259" key="6">
    <source>
        <dbReference type="Pfam" id="PF13271"/>
    </source>
</evidence>
<evidence type="ECO:0000259" key="8">
    <source>
        <dbReference type="Pfam" id="PF25469"/>
    </source>
</evidence>
<dbReference type="InterPro" id="IPR015943">
    <property type="entry name" value="WD40/YVTN_repeat-like_dom_sf"/>
</dbReference>
<dbReference type="Pfam" id="PF13191">
    <property type="entry name" value="AAA_16"/>
    <property type="match status" value="1"/>
</dbReference>
<sequence>MPTFPGYSGLSQNGTNSFGGVAILYQNFLKCKIIENDNNYLDIAITNSDMNNIGIFLGERNRIFSNITTFSTGNNSHPLPLAVGDFNNDSLTYIVVTNYNTNNIMILIEYGNGSFSMLKTYSTSDNSQPKSIATGDSNRDKQLDLTVANYGTNNVCVLFGHAMPEPNSADTQLLQHVFYGKLDNLPSLASKIVRIFTSSTFTDTSMERNSLMQHIYPKLKDFCREKHGLEFQVVDMRWGVRDEATDDHKTTELCMQEIDNCQRVSVGPNFVVFLGQKYGYRPLPTKVEEAEFQVILSVSSPEDAKLLSQWYKLDSNHIPSLFCLQPVSSIFTNFTNKAHPRLMEEDQSQWWETMGKLNRAVRIAALELMNQGKFTAHDNHRYNWSVTEQEVVRGILKAKDIVDHTVAFFRHIENINISLLRHSMKFIDIVSKQVDEEAQRMLSDLRDVRVPAALPESSIIRYSIEWSDEDGLNKNFHAEYLENFINTFHDRIVELIDRGVGQQKGLASNRVYSEILQQLHVVNYFSQDFQGRTEVLERVRNYIQGTSKQPLVLWGEGGCGKSSMLAKVVTESESWFPSKNCSQIRLVRFLGTTPDSSSIGPLLRSVCQQISFLYDVPDSAIPVELSQLTLHFKRLLEKATTEKPLCIFFDSLDQLSSADGAHSMSWLPPTLPNHVKLIVSTLPGIYNILNTLRNLIDSRENFVQIKPLGEALGKTVLQAWLARNHRTISDAQWELVHERLAECNTPLYVKLVYDEIKLWKSFTKTQEKDLAKTVSTSINKLLGRIENQHGHILVEHALSYITASKSGLSEAELEDLISLDETVLNDVYQYHLPPIRRIPPLLWTRIRNDLPNYLVEREADGVSVVSWYHRQFAEVSQERYLSNPEERRIYHSNMADYYLGMWAGRPKPFQFSENQKRMFNISSPDGEADRKVPAQPLIFTTSNAAETATVTSTVRYNFRKLSELPFQLIRAQREDDLYSNVLFYYDFLHAKLSCMPLNLCIFDYESALEYAFDKEVKLVGDALRLSSSVLASDPNNLACQIMGRLLPFYTTCSKIASLIDQCESTGLQVMGLVPAFNTLASPGGPLVYSLEAHQFAIYGLEVVSSGQSLLTVSNKFIVFDLSSGDIVRTIDPKIEGIMTYLSIAPDQRHCVTITISNQYIICNLLTGDFILRDFKPPASTQLAGENSNKNSNKTNNGAPADPLLGASATELLTTQTMRYQIIQIEVLEGSQLEIVCRSEDVKDDQDVGRDRLLIDYCFVPTNDRHSDANNNNDNDSRSLIGGRKNIHSALVLTRDKRRMYTCCEINDFNIEVYLNKPHPLHPTTQRIWAFDHQLFENKDRIFSLILSEDENYLMAVVFKGFKIFSFRSYLWKTCSLPGSVRNIMSGAKRLTYTAAFSQDNRYCIACVKSTVYVFEMEWGDLVASFDSHFGRILVVKCLSTGGGNNYVITTGMDKTTKVWNLQNAKEKSISTAQLDKCIEMIHISTDAHIILAQSRTQLCIFDMRTGYMTGQLSANPHGSIYQCTALCTNGLFAASAESGNVVLYDMEEKKTAFITPLKSVFQFLLHSSETMVLVLTTEPAPTVARSASNPAPAGNNQSGPSIRAISYGIPDGDIMYEIVSSVKRVNNPKKVVCTAEDTYFVFIEDKKGHDILAIYDPMTGDHVHNIKLNYASYKDITSMVTIPKQPYLIGLIDSEKGIVMNVRDKKVHLTLPKWGGQISSDGKYGLYAPTRGGLDIFEFRTGKVVRTLIGKVAEGVFDVLAFFTPTNEHVVYYHKGKRTIRLFRAEDGKQLADMKCPTKVRQATATQDGLALVVGYEDGAIQMFLIVDQDKESDIEHLKSWRKYQYQKQIENAQQETTEKQPEHTM</sequence>
<feature type="domain" description="DUF4062" evidence="6">
    <location>
        <begin position="194"/>
        <end position="281"/>
    </location>
</feature>
<dbReference type="InterPro" id="IPR056534">
    <property type="entry name" value="Beta-prop_NWD2_C"/>
</dbReference>
<dbReference type="InterPro" id="IPR027417">
    <property type="entry name" value="P-loop_NTPase"/>
</dbReference>
<feature type="domain" description="NWD2 C-terminal beta-propeller" evidence="7">
    <location>
        <begin position="1473"/>
        <end position="1826"/>
    </location>
</feature>
<dbReference type="SMART" id="SM00320">
    <property type="entry name" value="WD40"/>
    <property type="match status" value="5"/>
</dbReference>
<dbReference type="InterPro" id="IPR041664">
    <property type="entry name" value="AAA_16"/>
</dbReference>
<feature type="compositionally biased region" description="Low complexity" evidence="4">
    <location>
        <begin position="1186"/>
        <end position="1196"/>
    </location>
</feature>
<dbReference type="InterPro" id="IPR013517">
    <property type="entry name" value="FG-GAP"/>
</dbReference>
<evidence type="ECO:0008006" key="11">
    <source>
        <dbReference type="Google" id="ProtNLM"/>
    </source>
</evidence>
<evidence type="ECO:0000259" key="5">
    <source>
        <dbReference type="Pfam" id="PF13191"/>
    </source>
</evidence>
<dbReference type="InterPro" id="IPR025139">
    <property type="entry name" value="DUF4062"/>
</dbReference>
<keyword evidence="1" id="KW-0853">WD repeat</keyword>
<dbReference type="Gene3D" id="2.130.10.130">
    <property type="entry name" value="Integrin alpha, N-terminal"/>
    <property type="match status" value="1"/>
</dbReference>
<evidence type="ECO:0000256" key="3">
    <source>
        <dbReference type="ARBA" id="ARBA00022737"/>
    </source>
</evidence>
<dbReference type="EMBL" id="CAJOBS010000945">
    <property type="protein sequence ID" value="CAF4664686.1"/>
    <property type="molecule type" value="Genomic_DNA"/>
</dbReference>
<feature type="region of interest" description="Disordered" evidence="4">
    <location>
        <begin position="1181"/>
        <end position="1202"/>
    </location>
</feature>
<dbReference type="Pfam" id="PF13271">
    <property type="entry name" value="DUF4062"/>
    <property type="match status" value="1"/>
</dbReference>
<protein>
    <recommendedName>
        <fullName evidence="11">NACHT domain-containing protein</fullName>
    </recommendedName>
</protein>
<evidence type="ECO:0000256" key="2">
    <source>
        <dbReference type="ARBA" id="ARBA00022729"/>
    </source>
</evidence>
<dbReference type="Gene3D" id="2.130.10.10">
    <property type="entry name" value="YVTN repeat-like/Quinoprotein amine dehydrogenase"/>
    <property type="match status" value="3"/>
</dbReference>
<feature type="domain" description="Orc1-like AAA ATPase" evidence="5">
    <location>
        <begin position="529"/>
        <end position="672"/>
    </location>
</feature>
<proteinExistence type="predicted"/>
<dbReference type="InterPro" id="IPR001680">
    <property type="entry name" value="WD40_rpt"/>
</dbReference>
<dbReference type="SUPFAM" id="SSF52540">
    <property type="entry name" value="P-loop containing nucleoside triphosphate hydrolases"/>
    <property type="match status" value="1"/>
</dbReference>
<reference evidence="9" key="1">
    <citation type="submission" date="2021-02" db="EMBL/GenBank/DDBJ databases">
        <authorList>
            <person name="Nowell W R."/>
        </authorList>
    </citation>
    <scope>NUCLEOTIDE SEQUENCE</scope>
</reference>
<comment type="caution">
    <text evidence="9">The sequence shown here is derived from an EMBL/GenBank/DDBJ whole genome shotgun (WGS) entry which is preliminary data.</text>
</comment>
<dbReference type="InterPro" id="IPR052752">
    <property type="entry name" value="NACHT-WD_repeat"/>
</dbReference>